<keyword evidence="12" id="KW-1185">Reference proteome</keyword>
<dbReference type="RefSeq" id="XP_064766566.1">
    <property type="nucleotide sequence ID" value="XM_064915314.1"/>
</dbReference>
<evidence type="ECO:0000259" key="10">
    <source>
        <dbReference type="PROSITE" id="PS51675"/>
    </source>
</evidence>
<dbReference type="PANTHER" id="PTHR13563">
    <property type="entry name" value="TRNA (GUANINE-9-) METHYLTRANSFERASE"/>
    <property type="match status" value="1"/>
</dbReference>
<evidence type="ECO:0000256" key="4">
    <source>
        <dbReference type="ARBA" id="ARBA00022679"/>
    </source>
</evidence>
<organism evidence="11 12">
    <name type="scientific">Myxozyma melibiosi</name>
    <dbReference type="NCBI Taxonomy" id="54550"/>
    <lineage>
        <taxon>Eukaryota</taxon>
        <taxon>Fungi</taxon>
        <taxon>Dikarya</taxon>
        <taxon>Ascomycota</taxon>
        <taxon>Saccharomycotina</taxon>
        <taxon>Lipomycetes</taxon>
        <taxon>Lipomycetales</taxon>
        <taxon>Lipomycetaceae</taxon>
        <taxon>Myxozyma</taxon>
    </lineage>
</organism>
<sequence>MAEEELKSASVDASATSEVTAAPAPSDEQTAASESKNEGKREEPPEGMSRNAWKRELKKQKWLSEKDERHRYKKQLQKQKKAQRREERRAQLEQQEQTGGDAELAAATEEKEEEDEKAIIARERKQLDEKRKAKRDDAELAPITIVLDCGFDQLMTEKEQMSLSLQVVRCYSENRRAMRPCSLKVTSFGGSLLERFEGPNKGQYKSWKNITFENGDYKVPEDEEERSRMVYLSSDSDETLTELEDNMTYIIGGIVDKGRHKNLCQNKASAQHLRTAKLPITEFFQISGRHVLTTNHVVEIMLKWLELRDWKLAFEAIIPPRKKPGFESAKQRQKRKRSSGGTDADGATGYQTDDTSTPAAEEAVADSAAVDEK</sequence>
<evidence type="ECO:0000256" key="2">
    <source>
        <dbReference type="ARBA" id="ARBA00020451"/>
    </source>
</evidence>
<evidence type="ECO:0000256" key="1">
    <source>
        <dbReference type="ARBA" id="ARBA00012797"/>
    </source>
</evidence>
<keyword evidence="5" id="KW-0949">S-adenosyl-L-methionine</keyword>
<dbReference type="InterPro" id="IPR016653">
    <property type="entry name" value="TRM10/TRM10A"/>
</dbReference>
<feature type="compositionally biased region" description="Basic and acidic residues" evidence="9">
    <location>
        <begin position="35"/>
        <end position="44"/>
    </location>
</feature>
<evidence type="ECO:0000256" key="9">
    <source>
        <dbReference type="SAM" id="MobiDB-lite"/>
    </source>
</evidence>
<evidence type="ECO:0000256" key="6">
    <source>
        <dbReference type="ARBA" id="ARBA00031792"/>
    </source>
</evidence>
<feature type="compositionally biased region" description="Basic residues" evidence="9">
    <location>
        <begin position="71"/>
        <end position="83"/>
    </location>
</feature>
<evidence type="ECO:0000256" key="3">
    <source>
        <dbReference type="ARBA" id="ARBA00022603"/>
    </source>
</evidence>
<dbReference type="Gene3D" id="3.40.1280.30">
    <property type="match status" value="1"/>
</dbReference>
<evidence type="ECO:0000256" key="5">
    <source>
        <dbReference type="ARBA" id="ARBA00022691"/>
    </source>
</evidence>
<dbReference type="PIRSF" id="PIRSF016323">
    <property type="entry name" value="tRNA_m1G_mtfrase_met"/>
    <property type="match status" value="1"/>
</dbReference>
<feature type="compositionally biased region" description="Low complexity" evidence="9">
    <location>
        <begin position="359"/>
        <end position="373"/>
    </location>
</feature>
<gene>
    <name evidence="11" type="ORF">BZA70DRAFT_67105</name>
</gene>
<comment type="catalytic activity">
    <reaction evidence="8">
        <text>guanosine(9) in tRNA + S-adenosyl-L-methionine = N(1)-methylguanosine(9) in tRNA + S-adenosyl-L-homocysteine + H(+)</text>
        <dbReference type="Rhea" id="RHEA:43156"/>
        <dbReference type="Rhea" id="RHEA-COMP:10367"/>
        <dbReference type="Rhea" id="RHEA-COMP:10368"/>
        <dbReference type="ChEBI" id="CHEBI:15378"/>
        <dbReference type="ChEBI" id="CHEBI:57856"/>
        <dbReference type="ChEBI" id="CHEBI:59789"/>
        <dbReference type="ChEBI" id="CHEBI:73542"/>
        <dbReference type="ChEBI" id="CHEBI:74269"/>
        <dbReference type="EC" id="2.1.1.221"/>
    </reaction>
</comment>
<evidence type="ECO:0000313" key="11">
    <source>
        <dbReference type="EMBL" id="KAK7203533.1"/>
    </source>
</evidence>
<reference evidence="11 12" key="1">
    <citation type="submission" date="2024-03" db="EMBL/GenBank/DDBJ databases">
        <title>Genome-scale model development and genomic sequencing of the oleaginous clade Lipomyces.</title>
        <authorList>
            <consortium name="Lawrence Berkeley National Laboratory"/>
            <person name="Czajka J.J."/>
            <person name="Han Y."/>
            <person name="Kim J."/>
            <person name="Mondo S.J."/>
            <person name="Hofstad B.A."/>
            <person name="Robles A."/>
            <person name="Haridas S."/>
            <person name="Riley R."/>
            <person name="LaButti K."/>
            <person name="Pangilinan J."/>
            <person name="Andreopoulos W."/>
            <person name="Lipzen A."/>
            <person name="Yan J."/>
            <person name="Wang M."/>
            <person name="Ng V."/>
            <person name="Grigoriev I.V."/>
            <person name="Spatafora J.W."/>
            <person name="Magnuson J.K."/>
            <person name="Baker S.E."/>
            <person name="Pomraning K.R."/>
        </authorList>
    </citation>
    <scope>NUCLEOTIDE SEQUENCE [LARGE SCALE GENOMIC DNA]</scope>
    <source>
        <strain evidence="11 12">Phaff 52-87</strain>
    </source>
</reference>
<dbReference type="EC" id="2.1.1.221" evidence="1"/>
<dbReference type="CDD" id="cd18089">
    <property type="entry name" value="SPOUT_Trm10-like"/>
    <property type="match status" value="1"/>
</dbReference>
<keyword evidence="4" id="KW-0808">Transferase</keyword>
<keyword evidence="3" id="KW-0489">Methyltransferase</keyword>
<evidence type="ECO:0000313" key="12">
    <source>
        <dbReference type="Proteomes" id="UP001498771"/>
    </source>
</evidence>
<dbReference type="EMBL" id="JBBJBU010000011">
    <property type="protein sequence ID" value="KAK7203533.1"/>
    <property type="molecule type" value="Genomic_DNA"/>
</dbReference>
<comment type="caution">
    <text evidence="11">The sequence shown here is derived from an EMBL/GenBank/DDBJ whole genome shotgun (WGS) entry which is preliminary data.</text>
</comment>
<dbReference type="InterPro" id="IPR028564">
    <property type="entry name" value="MT_TRM10-typ"/>
</dbReference>
<accession>A0ABR1F343</accession>
<feature type="compositionally biased region" description="Polar residues" evidence="9">
    <location>
        <begin position="349"/>
        <end position="358"/>
    </location>
</feature>
<dbReference type="PROSITE" id="PS51675">
    <property type="entry name" value="SAM_MT_TRM10"/>
    <property type="match status" value="1"/>
</dbReference>
<feature type="domain" description="SAM-dependent MTase TRM10-type" evidence="10">
    <location>
        <begin position="129"/>
        <end position="325"/>
    </location>
</feature>
<feature type="region of interest" description="Disordered" evidence="9">
    <location>
        <begin position="1"/>
        <end position="117"/>
    </location>
</feature>
<evidence type="ECO:0000256" key="8">
    <source>
        <dbReference type="ARBA" id="ARBA00048434"/>
    </source>
</evidence>
<dbReference type="InterPro" id="IPR038459">
    <property type="entry name" value="MT_TRM10-typ_sf"/>
</dbReference>
<dbReference type="Proteomes" id="UP001498771">
    <property type="component" value="Unassembled WGS sequence"/>
</dbReference>
<dbReference type="PANTHER" id="PTHR13563:SF13">
    <property type="entry name" value="TRNA METHYLTRANSFERASE 10 HOMOLOG A"/>
    <property type="match status" value="1"/>
</dbReference>
<feature type="compositionally biased region" description="Low complexity" evidence="9">
    <location>
        <begin position="92"/>
        <end position="107"/>
    </location>
</feature>
<feature type="region of interest" description="Disordered" evidence="9">
    <location>
        <begin position="323"/>
        <end position="373"/>
    </location>
</feature>
<name>A0ABR1F343_9ASCO</name>
<dbReference type="InterPro" id="IPR007356">
    <property type="entry name" value="tRNA_m1G_MeTrfase_euk"/>
</dbReference>
<evidence type="ECO:0000256" key="7">
    <source>
        <dbReference type="ARBA" id="ARBA00032166"/>
    </source>
</evidence>
<proteinExistence type="predicted"/>
<dbReference type="GeneID" id="90040826"/>
<protein>
    <recommendedName>
        <fullName evidence="2">tRNA (guanine(9)-N1)-methyltransferase</fullName>
        <ecNumber evidence="1">2.1.1.221</ecNumber>
    </recommendedName>
    <alternativeName>
        <fullName evidence="7">tRNA methyltransferase 10</fullName>
    </alternativeName>
    <alternativeName>
        <fullName evidence="6">tRNA(m1G9)-methyltransferase</fullName>
    </alternativeName>
</protein>